<sequence length="141" mass="15289">EMATPCPRDDSYLRTTTTIDTKRNALAADVRRLTDQEASGPAKTATFDWIETATDRQLDGWLTFSNQAFIDSVKAKGPAVPVDSREQPQFGILPLLAQEDKKEKDLSYFNAPPLILGLIGTSASTTKIPAIVGGVIGLLRV</sequence>
<dbReference type="Proteomes" id="UP000241769">
    <property type="component" value="Unassembled WGS sequence"/>
</dbReference>
<gene>
    <name evidence="1" type="ORF">PROFUN_16941</name>
</gene>
<accession>A0A2P6MMP1</accession>
<evidence type="ECO:0000313" key="2">
    <source>
        <dbReference type="Proteomes" id="UP000241769"/>
    </source>
</evidence>
<keyword evidence="2" id="KW-1185">Reference proteome</keyword>
<proteinExistence type="predicted"/>
<comment type="caution">
    <text evidence="1">The sequence shown here is derived from an EMBL/GenBank/DDBJ whole genome shotgun (WGS) entry which is preliminary data.</text>
</comment>
<dbReference type="EMBL" id="MDYQ01000734">
    <property type="protein sequence ID" value="PRP72952.1"/>
    <property type="molecule type" value="Genomic_DNA"/>
</dbReference>
<reference evidence="1 2" key="1">
    <citation type="journal article" date="2018" name="Genome Biol. Evol.">
        <title>Multiple Roots of Fruiting Body Formation in Amoebozoa.</title>
        <authorList>
            <person name="Hillmann F."/>
            <person name="Forbes G."/>
            <person name="Novohradska S."/>
            <person name="Ferling I."/>
            <person name="Riege K."/>
            <person name="Groth M."/>
            <person name="Westermann M."/>
            <person name="Marz M."/>
            <person name="Spaller T."/>
            <person name="Winckler T."/>
            <person name="Schaap P."/>
            <person name="Glockner G."/>
        </authorList>
    </citation>
    <scope>NUCLEOTIDE SEQUENCE [LARGE SCALE GENOMIC DNA]</scope>
    <source>
        <strain evidence="1 2">Jena</strain>
    </source>
</reference>
<dbReference type="InParanoid" id="A0A2P6MMP1"/>
<name>A0A2P6MMP1_9EUKA</name>
<organism evidence="1 2">
    <name type="scientific">Planoprotostelium fungivorum</name>
    <dbReference type="NCBI Taxonomy" id="1890364"/>
    <lineage>
        <taxon>Eukaryota</taxon>
        <taxon>Amoebozoa</taxon>
        <taxon>Evosea</taxon>
        <taxon>Variosea</taxon>
        <taxon>Cavosteliida</taxon>
        <taxon>Cavosteliaceae</taxon>
        <taxon>Planoprotostelium</taxon>
    </lineage>
</organism>
<feature type="non-terminal residue" evidence="1">
    <location>
        <position position="1"/>
    </location>
</feature>
<dbReference type="AlphaFoldDB" id="A0A2P6MMP1"/>
<protein>
    <submittedName>
        <fullName evidence="1">Uncharacterized protein</fullName>
    </submittedName>
</protein>
<evidence type="ECO:0000313" key="1">
    <source>
        <dbReference type="EMBL" id="PRP72952.1"/>
    </source>
</evidence>